<dbReference type="AlphaFoldDB" id="A0A814I1S5"/>
<sequence length="527" mass="60888">MDPSDFAITPSIQSHSKVIEQLTVHLCDSPINENLWYDGNLRCQDGQSMLIYEWTPSSSTSPFRINGGQGFYFNQTRSIILTIIYRKERRLHKEQSGITLQVSHIIPRLQMATMLVGNKQKGTHFSCRSSNSPHLIYAIKQLNPSENKFWWRMHLIYVRYFGRKLIQPVFDSKLKSNIAQTNIEMTVPDLFLMKGDYLLIECENTSQSNCYFLIYYIYDSKLTKNDNMCEENSFSSLFKLVTSREILPTNQTITNSLNLDGSTIFAAVCMLLLVIWISIIVGCVIMQNCKKIGAEDKDNNCVLIITGSLNPIHRSHIANLQLVRRYLEHHKERPLNVLAAYLSPTHDGYVKNKLGSSHWIPAVDRSKLCQEVIKEENLESLISVAEGEFQYKRFVDFDDVVIELAQFLNDERDKPNGLGLLKKPLKVVYVCGLDHFNNCRHVEQLAKNENIACAVIYRLNASEDYIKRLEEKSSNIYYITLDDERKTLVDVSSTKIRKHYQNPTDSDFENLTYSVVNDYLHEKYKKN</sequence>
<evidence type="ECO:0000313" key="3">
    <source>
        <dbReference type="Proteomes" id="UP000663845"/>
    </source>
</evidence>
<comment type="caution">
    <text evidence="2">The sequence shown here is derived from an EMBL/GenBank/DDBJ whole genome shotgun (WGS) entry which is preliminary data.</text>
</comment>
<evidence type="ECO:0008006" key="4">
    <source>
        <dbReference type="Google" id="ProtNLM"/>
    </source>
</evidence>
<dbReference type="Gene3D" id="3.40.50.620">
    <property type="entry name" value="HUPs"/>
    <property type="match status" value="1"/>
</dbReference>
<dbReference type="InterPro" id="IPR014729">
    <property type="entry name" value="Rossmann-like_a/b/a_fold"/>
</dbReference>
<proteinExistence type="predicted"/>
<dbReference type="InterPro" id="IPR051182">
    <property type="entry name" value="Euk_NMN_adenylyltrnsfrase"/>
</dbReference>
<keyword evidence="1" id="KW-0472">Membrane</keyword>
<evidence type="ECO:0000313" key="2">
    <source>
        <dbReference type="EMBL" id="CAF1018456.1"/>
    </source>
</evidence>
<protein>
    <recommendedName>
        <fullName evidence="4">Nicotinamide-nucleotide adenylyltransferase</fullName>
    </recommendedName>
</protein>
<name>A0A814I1S5_9BILA</name>
<dbReference type="SUPFAM" id="SSF52374">
    <property type="entry name" value="Nucleotidylyl transferase"/>
    <property type="match status" value="1"/>
</dbReference>
<evidence type="ECO:0000256" key="1">
    <source>
        <dbReference type="SAM" id="Phobius"/>
    </source>
</evidence>
<dbReference type="Proteomes" id="UP000663845">
    <property type="component" value="Unassembled WGS sequence"/>
</dbReference>
<organism evidence="2 3">
    <name type="scientific">Adineta steineri</name>
    <dbReference type="NCBI Taxonomy" id="433720"/>
    <lineage>
        <taxon>Eukaryota</taxon>
        <taxon>Metazoa</taxon>
        <taxon>Spiralia</taxon>
        <taxon>Gnathifera</taxon>
        <taxon>Rotifera</taxon>
        <taxon>Eurotatoria</taxon>
        <taxon>Bdelloidea</taxon>
        <taxon>Adinetida</taxon>
        <taxon>Adinetidae</taxon>
        <taxon>Adineta</taxon>
    </lineage>
</organism>
<reference evidence="2" key="1">
    <citation type="submission" date="2021-02" db="EMBL/GenBank/DDBJ databases">
        <authorList>
            <person name="Nowell W R."/>
        </authorList>
    </citation>
    <scope>NUCLEOTIDE SEQUENCE</scope>
</reference>
<dbReference type="PANTHER" id="PTHR12039">
    <property type="entry name" value="NICOTINAMIDE MONONUCLEOTIDE ADENYLYLTRANSFERASE"/>
    <property type="match status" value="1"/>
</dbReference>
<dbReference type="GO" id="GO:0000309">
    <property type="term" value="F:nicotinamide-nucleotide adenylyltransferase activity"/>
    <property type="evidence" value="ECO:0007669"/>
    <property type="project" value="TreeGrafter"/>
</dbReference>
<dbReference type="GO" id="GO:0009435">
    <property type="term" value="P:NAD+ biosynthetic process"/>
    <property type="evidence" value="ECO:0007669"/>
    <property type="project" value="TreeGrafter"/>
</dbReference>
<accession>A0A814I1S5</accession>
<keyword evidence="1" id="KW-1133">Transmembrane helix</keyword>
<feature type="transmembrane region" description="Helical" evidence="1">
    <location>
        <begin position="264"/>
        <end position="285"/>
    </location>
</feature>
<dbReference type="PANTHER" id="PTHR12039:SF0">
    <property type="entry name" value="NICOTINAMIDE-NUCLEOTIDE ADENYLYLTRANSFERASE"/>
    <property type="match status" value="1"/>
</dbReference>
<keyword evidence="1" id="KW-0812">Transmembrane</keyword>
<gene>
    <name evidence="2" type="ORF">JYZ213_LOCUS16929</name>
</gene>
<dbReference type="GO" id="GO:0004515">
    <property type="term" value="F:nicotinate-nucleotide adenylyltransferase activity"/>
    <property type="evidence" value="ECO:0007669"/>
    <property type="project" value="TreeGrafter"/>
</dbReference>
<dbReference type="EMBL" id="CAJNOG010000155">
    <property type="protein sequence ID" value="CAF1018456.1"/>
    <property type="molecule type" value="Genomic_DNA"/>
</dbReference>